<protein>
    <recommendedName>
        <fullName evidence="4">LysR family transcriptional regulator</fullName>
    </recommendedName>
</protein>
<dbReference type="Proteomes" id="UP001161697">
    <property type="component" value="Unassembled WGS sequence"/>
</dbReference>
<dbReference type="EMBL" id="JAOEET010000022">
    <property type="protein sequence ID" value="MDH0567681.1"/>
    <property type="molecule type" value="Genomic_DNA"/>
</dbReference>
<evidence type="ECO:0000313" key="3">
    <source>
        <dbReference type="Proteomes" id="UP001161697"/>
    </source>
</evidence>
<evidence type="ECO:0000313" key="1">
    <source>
        <dbReference type="EMBL" id="MDH0567681.1"/>
    </source>
</evidence>
<dbReference type="SUPFAM" id="SSF53850">
    <property type="entry name" value="Periplasmic binding protein-like II"/>
    <property type="match status" value="1"/>
</dbReference>
<accession>A0AA42GLA8</accession>
<dbReference type="GeneID" id="300415134"/>
<dbReference type="Gene3D" id="3.40.190.290">
    <property type="match status" value="1"/>
</dbReference>
<dbReference type="Proteomes" id="UP001159292">
    <property type="component" value="Unassembled WGS sequence"/>
</dbReference>
<dbReference type="EMBL" id="JAOCJE010000001">
    <property type="protein sequence ID" value="MDH1340870.1"/>
    <property type="molecule type" value="Genomic_DNA"/>
</dbReference>
<evidence type="ECO:0000313" key="2">
    <source>
        <dbReference type="EMBL" id="MDH1340870.1"/>
    </source>
</evidence>
<proteinExistence type="predicted"/>
<reference evidence="2" key="1">
    <citation type="submission" date="2022-09" db="EMBL/GenBank/DDBJ databases">
        <title>Intensive care unit water sources are persistently colonized with multi-drug resistant bacteria and are the site of extensive horizontal gene transfer of antibiotic resistance genes.</title>
        <authorList>
            <person name="Diorio-Toth L."/>
        </authorList>
    </citation>
    <scope>NUCLEOTIDE SEQUENCE</scope>
    <source>
        <strain evidence="2">GD03704</strain>
        <strain evidence="1">GD04000</strain>
    </source>
</reference>
<sequence>MANGSLVSLLPHWTVPEGYIQLAYTHGRGMSPAVRAWIELLSDAFSRWNFPL</sequence>
<organism evidence="2 3">
    <name type="scientific">Ectopseudomonas oleovorans</name>
    <name type="common">Pseudomonas oleovorans</name>
    <dbReference type="NCBI Taxonomy" id="301"/>
    <lineage>
        <taxon>Bacteria</taxon>
        <taxon>Pseudomonadati</taxon>
        <taxon>Pseudomonadota</taxon>
        <taxon>Gammaproteobacteria</taxon>
        <taxon>Pseudomonadales</taxon>
        <taxon>Pseudomonadaceae</taxon>
        <taxon>Ectopseudomonas</taxon>
    </lineage>
</organism>
<gene>
    <name evidence="2" type="ORF">N5J11_16950</name>
    <name evidence="1" type="ORF">N7671_10635</name>
</gene>
<name>A0AA42GLA8_ECTOL</name>
<dbReference type="RefSeq" id="WP_003460827.1">
    <property type="nucleotide sequence ID" value="NZ_CAJQNA010000195.1"/>
</dbReference>
<evidence type="ECO:0008006" key="4">
    <source>
        <dbReference type="Google" id="ProtNLM"/>
    </source>
</evidence>
<comment type="caution">
    <text evidence="2">The sequence shown here is derived from an EMBL/GenBank/DDBJ whole genome shotgun (WGS) entry which is preliminary data.</text>
</comment>
<dbReference type="AlphaFoldDB" id="A0AA42GLA8"/>